<keyword evidence="2" id="KW-1185">Reference proteome</keyword>
<dbReference type="SUPFAM" id="SSF53335">
    <property type="entry name" value="S-adenosyl-L-methionine-dependent methyltransferases"/>
    <property type="match status" value="1"/>
</dbReference>
<dbReference type="Gene3D" id="3.40.50.150">
    <property type="entry name" value="Vaccinia Virus protein VP39"/>
    <property type="match status" value="1"/>
</dbReference>
<dbReference type="VEuPathDB" id="FungiDB:ASPVEDRAFT_150753"/>
<dbReference type="STRING" id="1036611.A0A1L9PKM3"/>
<dbReference type="Pfam" id="PF13489">
    <property type="entry name" value="Methyltransf_23"/>
    <property type="match status" value="1"/>
</dbReference>
<dbReference type="PANTHER" id="PTHR43591">
    <property type="entry name" value="METHYLTRANSFERASE"/>
    <property type="match status" value="1"/>
</dbReference>
<dbReference type="GO" id="GO:0008168">
    <property type="term" value="F:methyltransferase activity"/>
    <property type="evidence" value="ECO:0007669"/>
    <property type="project" value="TreeGrafter"/>
</dbReference>
<gene>
    <name evidence="1" type="ORF">ASPVEDRAFT_150753</name>
</gene>
<dbReference type="AlphaFoldDB" id="A0A1L9PKM3"/>
<dbReference type="GeneID" id="63723762"/>
<accession>A0A1L9PKM3</accession>
<dbReference type="EMBL" id="KV878129">
    <property type="protein sequence ID" value="OJJ02032.1"/>
    <property type="molecule type" value="Genomic_DNA"/>
</dbReference>
<proteinExistence type="predicted"/>
<organism evidence="1 2">
    <name type="scientific">Aspergillus versicolor CBS 583.65</name>
    <dbReference type="NCBI Taxonomy" id="1036611"/>
    <lineage>
        <taxon>Eukaryota</taxon>
        <taxon>Fungi</taxon>
        <taxon>Dikarya</taxon>
        <taxon>Ascomycota</taxon>
        <taxon>Pezizomycotina</taxon>
        <taxon>Eurotiomycetes</taxon>
        <taxon>Eurotiomycetidae</taxon>
        <taxon>Eurotiales</taxon>
        <taxon>Aspergillaceae</taxon>
        <taxon>Aspergillus</taxon>
        <taxon>Aspergillus subgen. Nidulantes</taxon>
    </lineage>
</organism>
<evidence type="ECO:0000313" key="2">
    <source>
        <dbReference type="Proteomes" id="UP000184073"/>
    </source>
</evidence>
<dbReference type="RefSeq" id="XP_040667794.1">
    <property type="nucleotide sequence ID" value="XM_040808251.1"/>
</dbReference>
<evidence type="ECO:0000313" key="1">
    <source>
        <dbReference type="EMBL" id="OJJ02032.1"/>
    </source>
</evidence>
<dbReference type="OrthoDB" id="2013972at2759"/>
<protein>
    <recommendedName>
        <fullName evidence="3">Methyltransferase domain-containing protein</fullName>
    </recommendedName>
</protein>
<dbReference type="InterPro" id="IPR029063">
    <property type="entry name" value="SAM-dependent_MTases_sf"/>
</dbReference>
<reference evidence="2" key="1">
    <citation type="journal article" date="2017" name="Genome Biol.">
        <title>Comparative genomics reveals high biological diversity and specific adaptations in the industrially and medically important fungal genus Aspergillus.</title>
        <authorList>
            <person name="de Vries R.P."/>
            <person name="Riley R."/>
            <person name="Wiebenga A."/>
            <person name="Aguilar-Osorio G."/>
            <person name="Amillis S."/>
            <person name="Uchima C.A."/>
            <person name="Anderluh G."/>
            <person name="Asadollahi M."/>
            <person name="Askin M."/>
            <person name="Barry K."/>
            <person name="Battaglia E."/>
            <person name="Bayram O."/>
            <person name="Benocci T."/>
            <person name="Braus-Stromeyer S.A."/>
            <person name="Caldana C."/>
            <person name="Canovas D."/>
            <person name="Cerqueira G.C."/>
            <person name="Chen F."/>
            <person name="Chen W."/>
            <person name="Choi C."/>
            <person name="Clum A."/>
            <person name="Dos Santos R.A."/>
            <person name="Damasio A.R."/>
            <person name="Diallinas G."/>
            <person name="Emri T."/>
            <person name="Fekete E."/>
            <person name="Flipphi M."/>
            <person name="Freyberg S."/>
            <person name="Gallo A."/>
            <person name="Gournas C."/>
            <person name="Habgood R."/>
            <person name="Hainaut M."/>
            <person name="Harispe M.L."/>
            <person name="Henrissat B."/>
            <person name="Hilden K.S."/>
            <person name="Hope R."/>
            <person name="Hossain A."/>
            <person name="Karabika E."/>
            <person name="Karaffa L."/>
            <person name="Karanyi Z."/>
            <person name="Krasevec N."/>
            <person name="Kuo A."/>
            <person name="Kusch H."/>
            <person name="LaButti K."/>
            <person name="Lagendijk E.L."/>
            <person name="Lapidus A."/>
            <person name="Levasseur A."/>
            <person name="Lindquist E."/>
            <person name="Lipzen A."/>
            <person name="Logrieco A.F."/>
            <person name="MacCabe A."/>
            <person name="Maekelae M.R."/>
            <person name="Malavazi I."/>
            <person name="Melin P."/>
            <person name="Meyer V."/>
            <person name="Mielnichuk N."/>
            <person name="Miskei M."/>
            <person name="Molnar A.P."/>
            <person name="Mule G."/>
            <person name="Ngan C.Y."/>
            <person name="Orejas M."/>
            <person name="Orosz E."/>
            <person name="Ouedraogo J.P."/>
            <person name="Overkamp K.M."/>
            <person name="Park H.-S."/>
            <person name="Perrone G."/>
            <person name="Piumi F."/>
            <person name="Punt P.J."/>
            <person name="Ram A.F."/>
            <person name="Ramon A."/>
            <person name="Rauscher S."/>
            <person name="Record E."/>
            <person name="Riano-Pachon D.M."/>
            <person name="Robert V."/>
            <person name="Roehrig J."/>
            <person name="Ruller R."/>
            <person name="Salamov A."/>
            <person name="Salih N.S."/>
            <person name="Samson R.A."/>
            <person name="Sandor E."/>
            <person name="Sanguinetti M."/>
            <person name="Schuetze T."/>
            <person name="Sepcic K."/>
            <person name="Shelest E."/>
            <person name="Sherlock G."/>
            <person name="Sophianopoulou V."/>
            <person name="Squina F.M."/>
            <person name="Sun H."/>
            <person name="Susca A."/>
            <person name="Todd R.B."/>
            <person name="Tsang A."/>
            <person name="Unkles S.E."/>
            <person name="van de Wiele N."/>
            <person name="van Rossen-Uffink D."/>
            <person name="Oliveira J.V."/>
            <person name="Vesth T.C."/>
            <person name="Visser J."/>
            <person name="Yu J.-H."/>
            <person name="Zhou M."/>
            <person name="Andersen M.R."/>
            <person name="Archer D.B."/>
            <person name="Baker S.E."/>
            <person name="Benoit I."/>
            <person name="Brakhage A.A."/>
            <person name="Braus G.H."/>
            <person name="Fischer R."/>
            <person name="Frisvad J.C."/>
            <person name="Goldman G.H."/>
            <person name="Houbraken J."/>
            <person name="Oakley B."/>
            <person name="Pocsi I."/>
            <person name="Scazzocchio C."/>
            <person name="Seiboth B."/>
            <person name="vanKuyk P.A."/>
            <person name="Wortman J."/>
            <person name="Dyer P.S."/>
            <person name="Grigoriev I.V."/>
        </authorList>
    </citation>
    <scope>NUCLEOTIDE SEQUENCE [LARGE SCALE GENOMIC DNA]</scope>
    <source>
        <strain evidence="2">CBS 583.65</strain>
    </source>
</reference>
<name>A0A1L9PKM3_ASPVE</name>
<dbReference type="PANTHER" id="PTHR43591:SF24">
    <property type="entry name" value="2-METHOXY-6-POLYPRENYL-1,4-BENZOQUINOL METHYLASE, MITOCHONDRIAL"/>
    <property type="match status" value="1"/>
</dbReference>
<dbReference type="Proteomes" id="UP000184073">
    <property type="component" value="Unassembled WGS sequence"/>
</dbReference>
<sequence length="295" mass="33757">MDNSKESVISSVQLYITKTGQVQKVHTTDRDAEADRLDIQHQLFHITLGGRLHLSPLSENISSVLDIATGDATWVLAFADRNPSVSIIANSSTVMDKMGLPANLTPDTNDANKPWPYSQMFDYIHCRQNHRRLEEHGLFAQSFEFLNPGGWVEMQELCNPPTCDDGTLTEDNPLFKWGRLLVEASERMNRPTDNPTKYEAWMKEAGFINCQTVVHKWPTNPWPEDEEGKLKGQWNSYNVLQRFEEFSTALMVKSLGWNPEDARVFLVAVREQLQNPDVHAYWPVYFVYGQKPPTD</sequence>
<evidence type="ECO:0008006" key="3">
    <source>
        <dbReference type="Google" id="ProtNLM"/>
    </source>
</evidence>